<evidence type="ECO:0000313" key="2">
    <source>
        <dbReference type="EMBL" id="MBJ6726405.1"/>
    </source>
</evidence>
<comment type="caution">
    <text evidence="2">The sequence shown here is derived from an EMBL/GenBank/DDBJ whole genome shotgun (WGS) entry which is preliminary data.</text>
</comment>
<dbReference type="Gene3D" id="3.40.30.10">
    <property type="entry name" value="Glutaredoxin"/>
    <property type="match status" value="1"/>
</dbReference>
<organism evidence="2 3">
    <name type="scientific">Geomesophilobacter sediminis</name>
    <dbReference type="NCBI Taxonomy" id="2798584"/>
    <lineage>
        <taxon>Bacteria</taxon>
        <taxon>Pseudomonadati</taxon>
        <taxon>Thermodesulfobacteriota</taxon>
        <taxon>Desulfuromonadia</taxon>
        <taxon>Geobacterales</taxon>
        <taxon>Geobacteraceae</taxon>
        <taxon>Geomesophilobacter</taxon>
    </lineage>
</organism>
<dbReference type="CDD" id="cd02947">
    <property type="entry name" value="TRX_family"/>
    <property type="match status" value="1"/>
</dbReference>
<protein>
    <submittedName>
        <fullName evidence="2">Conjugal transfer protein TraF</fullName>
    </submittedName>
</protein>
<evidence type="ECO:0000313" key="3">
    <source>
        <dbReference type="Proteomes" id="UP000636888"/>
    </source>
</evidence>
<keyword evidence="1" id="KW-0732">Signal</keyword>
<sequence length="278" mass="32260">MRNLIVAGLLLAFAATANADYYSEAGKGWWWYEKEPPKAAEEKEKKRDAGPRPAKLRDYTYDQIWDMHPDNFEKLAEGLKKEAVRNPSEENVRDYYEVQEIARKKALAFTNVSQYVWQKYPELSTKKDYPITTPGNLGRISRIREEKSRKLRENRDDFALIYFFRQDCSFCDEQAPILEWFTNSTGWVVNRVNTQENPGLAARFQVEITPTLVLIQKGNQDYFPVSSGVISADEIEDRTYRAVRLLKGEITPEEFSLYDFQRGGGFDVKKRPPASTEK</sequence>
<dbReference type="AlphaFoldDB" id="A0A8J7JMY4"/>
<proteinExistence type="predicted"/>
<feature type="signal peptide" evidence="1">
    <location>
        <begin position="1"/>
        <end position="19"/>
    </location>
</feature>
<name>A0A8J7JMY4_9BACT</name>
<evidence type="ECO:0000256" key="1">
    <source>
        <dbReference type="SAM" id="SignalP"/>
    </source>
</evidence>
<dbReference type="InterPro" id="IPR036249">
    <property type="entry name" value="Thioredoxin-like_sf"/>
</dbReference>
<keyword evidence="3" id="KW-1185">Reference proteome</keyword>
<gene>
    <name evidence="2" type="ORF">JFN93_16970</name>
</gene>
<dbReference type="RefSeq" id="WP_199385321.1">
    <property type="nucleotide sequence ID" value="NZ_JAEMHM010000014.1"/>
</dbReference>
<feature type="chain" id="PRO_5035309381" evidence="1">
    <location>
        <begin position="20"/>
        <end position="278"/>
    </location>
</feature>
<reference evidence="2" key="1">
    <citation type="submission" date="2020-12" db="EMBL/GenBank/DDBJ databases">
        <title>Geomonas sp. Red875, isolated from river sediment.</title>
        <authorList>
            <person name="Xu Z."/>
            <person name="Zhang Z."/>
            <person name="Masuda Y."/>
            <person name="Itoh H."/>
            <person name="Senoo K."/>
        </authorList>
    </citation>
    <scope>NUCLEOTIDE SEQUENCE</scope>
    <source>
        <strain evidence="2">Red875</strain>
    </source>
</reference>
<dbReference type="EMBL" id="JAEMHM010000014">
    <property type="protein sequence ID" value="MBJ6726405.1"/>
    <property type="molecule type" value="Genomic_DNA"/>
</dbReference>
<dbReference type="InterPro" id="IPR039555">
    <property type="entry name" value="TraF/TrbB"/>
</dbReference>
<dbReference type="Pfam" id="PF13728">
    <property type="entry name" value="TraF"/>
    <property type="match status" value="1"/>
</dbReference>
<accession>A0A8J7JMY4</accession>
<dbReference type="Proteomes" id="UP000636888">
    <property type="component" value="Unassembled WGS sequence"/>
</dbReference>
<dbReference type="SUPFAM" id="SSF52833">
    <property type="entry name" value="Thioredoxin-like"/>
    <property type="match status" value="1"/>
</dbReference>